<accession>A0A521G1T1</accession>
<keyword evidence="2" id="KW-1185">Reference proteome</keyword>
<dbReference type="Proteomes" id="UP000316238">
    <property type="component" value="Unassembled WGS sequence"/>
</dbReference>
<reference evidence="1" key="1">
    <citation type="submission" date="2017-07" db="EMBL/GenBank/DDBJ databases">
        <title>The cable genome - Insights into the physiology and evolution of filamentous bacteria capable of sulfide oxidation via long distance electron transfer.</title>
        <authorList>
            <person name="Thorup C."/>
            <person name="Bjerg J.T."/>
            <person name="Schreiber L."/>
            <person name="Nielsen L.P."/>
            <person name="Kjeldsen K.U."/>
            <person name="Boesen T."/>
            <person name="Boggild A."/>
            <person name="Meysman F."/>
            <person name="Geelhoed J."/>
            <person name="Schramm A."/>
        </authorList>
    </citation>
    <scope>NUCLEOTIDE SEQUENCE [LARGE SCALE GENOMIC DNA]</scope>
    <source>
        <strain evidence="1">GS</strain>
    </source>
</reference>
<dbReference type="AlphaFoldDB" id="A0A521G1T1"/>
<comment type="caution">
    <text evidence="1">The sequence shown here is derived from an EMBL/GenBank/DDBJ whole genome shotgun (WGS) entry which is preliminary data.</text>
</comment>
<gene>
    <name evidence="1" type="ORF">CDV28_1137</name>
</gene>
<evidence type="ECO:0000313" key="2">
    <source>
        <dbReference type="Proteomes" id="UP000316238"/>
    </source>
</evidence>
<organism evidence="1 2">
    <name type="scientific">Candidatus Electronema aureum</name>
    <dbReference type="NCBI Taxonomy" id="2005002"/>
    <lineage>
        <taxon>Bacteria</taxon>
        <taxon>Pseudomonadati</taxon>
        <taxon>Thermodesulfobacteriota</taxon>
        <taxon>Desulfobulbia</taxon>
        <taxon>Desulfobulbales</taxon>
        <taxon>Desulfobulbaceae</taxon>
        <taxon>Candidatus Electronema</taxon>
    </lineage>
</organism>
<protein>
    <recommendedName>
        <fullName evidence="3">DUF3352 domain-containing protein</fullName>
    </recommendedName>
</protein>
<name>A0A521G1T1_9BACT</name>
<dbReference type="EMBL" id="NQJD01000013">
    <property type="protein sequence ID" value="TAA74979.1"/>
    <property type="molecule type" value="Genomic_DNA"/>
</dbReference>
<proteinExistence type="predicted"/>
<evidence type="ECO:0008006" key="3">
    <source>
        <dbReference type="Google" id="ProtNLM"/>
    </source>
</evidence>
<evidence type="ECO:0000313" key="1">
    <source>
        <dbReference type="EMBL" id="TAA74979.1"/>
    </source>
</evidence>
<sequence>MKKIVVLILLLTGITGAAFYYAAQRFTPPAGRSEYYADYLPADTLAVITLLDLKGLSRAFPESALGNFFAKQTVREIMAEQGATEEAVQRYEEFYDGAADLFDNSILQQLFGDDATIAQLSPDLAQLKANPEAEQRQRLIAFGTSATAASVDSIARLTMSEVSKETVNGLELTRIRLDDEEFLYGTVRAGVIILAYNPELIAAALKQKESGGGLEAHPFFIAAKKFWAESTPDRYLAKFYANTDKLRSFFAASEQKELKLAATYMQGFNSLSGLAFEHQGNFQLKTKVEYNAAALHESVRQRQKKLRSSQNLSLHLLTETALFYGWFSGLDENLLSFIDPAELEAMDVAVRQQFGFSIKGIIAALGPQIGLTIGEVVSTGLFPLPKVTLFAQIQQPETTQQLVDKTRKIISAAQRFAKEKITEVGGHSLYYWNLMPAQVAHPALALTNKMLYFANGESYLKSLIVAEEQDGLPQAMRDLLGAKLSTQISTANASAFVLRPALFSVEAQKAANWAAPAFSASVNTSAEKLRAELFKLMQSLDLAAGWSRTEKDHAISLLVLRKKAVQ</sequence>